<feature type="transmembrane region" description="Helical" evidence="1">
    <location>
        <begin position="124"/>
        <end position="157"/>
    </location>
</feature>
<dbReference type="Proteomes" id="UP000553888">
    <property type="component" value="Unassembled WGS sequence"/>
</dbReference>
<keyword evidence="3" id="KW-1185">Reference proteome</keyword>
<evidence type="ECO:0000313" key="2">
    <source>
        <dbReference type="EMBL" id="NYH00262.1"/>
    </source>
</evidence>
<sequence length="287" mass="29022">MTAATLAPSAGATNTTRPGVTFGRVLRSEWIKFTSLRSTFWTSAIILVLWIGLAAMLAATAPTELAPGADPDENGRFLLGTVVTTGASIGVLVAAIQGVLIISGEYSTGMIRSSLAAVPRRLPVLFGKAIVAFVWMFLLGAVGVLGSLGVAAALFTARDIPLVIDGDVLTAFAGAALYLGLVAVFGLGIGTAVRSSAGGIAIALGVLLVLPTLLMVLSSWLDWIGDVMKFLISQAGSTLASVPGPSAMALGGAADDALTPAVAAIVVLVWAVAALVLGAIALKRRDA</sequence>
<dbReference type="PANTHER" id="PTHR37305:SF1">
    <property type="entry name" value="MEMBRANE PROTEIN"/>
    <property type="match status" value="1"/>
</dbReference>
<feature type="transmembrane region" description="Helical" evidence="1">
    <location>
        <begin position="169"/>
        <end position="193"/>
    </location>
</feature>
<comment type="caution">
    <text evidence="2">The sequence shown here is derived from an EMBL/GenBank/DDBJ whole genome shotgun (WGS) entry which is preliminary data.</text>
</comment>
<gene>
    <name evidence="2" type="ORF">BJ979_002887</name>
</gene>
<reference evidence="2 3" key="1">
    <citation type="submission" date="2020-07" db="EMBL/GenBank/DDBJ databases">
        <title>Sequencing the genomes of 1000 actinobacteria strains.</title>
        <authorList>
            <person name="Klenk H.-P."/>
        </authorList>
    </citation>
    <scope>NUCLEOTIDE SEQUENCE [LARGE SCALE GENOMIC DNA]</scope>
    <source>
        <strain evidence="2 3">DSM 23141</strain>
    </source>
</reference>
<keyword evidence="1" id="KW-0472">Membrane</keyword>
<feature type="transmembrane region" description="Helical" evidence="1">
    <location>
        <begin position="79"/>
        <end position="103"/>
    </location>
</feature>
<protein>
    <submittedName>
        <fullName evidence="2">ABC-2 type transport system permease protein</fullName>
    </submittedName>
</protein>
<keyword evidence="1" id="KW-0812">Transmembrane</keyword>
<accession>A0A852YGJ1</accession>
<dbReference type="EMBL" id="JACBZY010000001">
    <property type="protein sequence ID" value="NYH00262.1"/>
    <property type="molecule type" value="Genomic_DNA"/>
</dbReference>
<name>A0A852YGJ1_9MICO</name>
<evidence type="ECO:0000256" key="1">
    <source>
        <dbReference type="SAM" id="Phobius"/>
    </source>
</evidence>
<feature type="transmembrane region" description="Helical" evidence="1">
    <location>
        <begin position="40"/>
        <end position="59"/>
    </location>
</feature>
<dbReference type="AlphaFoldDB" id="A0A852YGJ1"/>
<evidence type="ECO:0000313" key="3">
    <source>
        <dbReference type="Proteomes" id="UP000553888"/>
    </source>
</evidence>
<proteinExistence type="predicted"/>
<keyword evidence="1" id="KW-1133">Transmembrane helix</keyword>
<dbReference type="PANTHER" id="PTHR37305">
    <property type="entry name" value="INTEGRAL MEMBRANE PROTEIN-RELATED"/>
    <property type="match status" value="1"/>
</dbReference>
<organism evidence="2 3">
    <name type="scientific">Schumannella luteola</name>
    <dbReference type="NCBI Taxonomy" id="472059"/>
    <lineage>
        <taxon>Bacteria</taxon>
        <taxon>Bacillati</taxon>
        <taxon>Actinomycetota</taxon>
        <taxon>Actinomycetes</taxon>
        <taxon>Micrococcales</taxon>
        <taxon>Microbacteriaceae</taxon>
        <taxon>Schumannella</taxon>
    </lineage>
</organism>
<feature type="transmembrane region" description="Helical" evidence="1">
    <location>
        <begin position="200"/>
        <end position="221"/>
    </location>
</feature>
<dbReference type="RefSeq" id="WP_179568975.1">
    <property type="nucleotide sequence ID" value="NZ_JACBZY010000001.1"/>
</dbReference>
<feature type="transmembrane region" description="Helical" evidence="1">
    <location>
        <begin position="261"/>
        <end position="282"/>
    </location>
</feature>